<dbReference type="Gene3D" id="3.40.50.300">
    <property type="entry name" value="P-loop containing nucleotide triphosphate hydrolases"/>
    <property type="match status" value="1"/>
</dbReference>
<sequence length="285" mass="31830">MTIHHHSLYSLNLASDFDLGLPPARGKTDLRICRGAGHGVILRLATGQAWLDPEAGMIHFQPDPQLDAEDVRQIILNVLLLEMLPRLGYVCLHGSAATYGGYTLAVLAPQGTGKSTYVAALASRGWQLLSDDLLIIKAERLTLQPGIPQIRLWQDSIETLGWHRRPRHPDRYRPGKFALPLQTDPHPRRPGAMIVLERGNGEIRRLSPAEAFFSLLNNSFPLQIPSRQAEALRFQTLSRLSCDLPVYRQSLTPRIQENIRRALDAIAPASMATIQKEIPRQARDS</sequence>
<keyword evidence="1" id="KW-0808">Transferase</keyword>
<dbReference type="GO" id="GO:0016301">
    <property type="term" value="F:kinase activity"/>
    <property type="evidence" value="ECO:0007669"/>
    <property type="project" value="UniProtKB-KW"/>
</dbReference>
<protein>
    <submittedName>
        <fullName evidence="1">HPr kinase/phosphorylase</fullName>
    </submittedName>
</protein>
<proteinExistence type="predicted"/>
<keyword evidence="2" id="KW-1185">Reference proteome</keyword>
<name>A0AAU9BTK7_9GAMM</name>
<dbReference type="AlphaFoldDB" id="A0AAU9BTK7"/>
<dbReference type="KEGG" id="mcau:MIT9_P1833"/>
<organism evidence="1 2">
    <name type="scientific">Methylomarinovum caldicuralii</name>
    <dbReference type="NCBI Taxonomy" id="438856"/>
    <lineage>
        <taxon>Bacteria</taxon>
        <taxon>Pseudomonadati</taxon>
        <taxon>Pseudomonadota</taxon>
        <taxon>Gammaproteobacteria</taxon>
        <taxon>Methylococcales</taxon>
        <taxon>Methylothermaceae</taxon>
        <taxon>Methylomarinovum</taxon>
    </lineage>
</organism>
<dbReference type="Proteomes" id="UP001321825">
    <property type="component" value="Chromosome"/>
</dbReference>
<evidence type="ECO:0000313" key="2">
    <source>
        <dbReference type="Proteomes" id="UP001321825"/>
    </source>
</evidence>
<dbReference type="InterPro" id="IPR027417">
    <property type="entry name" value="P-loop_NTPase"/>
</dbReference>
<dbReference type="SUPFAM" id="SSF53795">
    <property type="entry name" value="PEP carboxykinase-like"/>
    <property type="match status" value="1"/>
</dbReference>
<reference evidence="2" key="1">
    <citation type="journal article" date="2024" name="Int. J. Syst. Evol. Microbiol.">
        <title>Methylomarinovum tepidoasis sp. nov., a moderately thermophilic methanotroph of the family Methylothermaceae isolated from a deep-sea hydrothermal field.</title>
        <authorList>
            <person name="Hirayama H."/>
            <person name="Takaki Y."/>
            <person name="Abe M."/>
            <person name="Miyazaki M."/>
            <person name="Uematsu K."/>
            <person name="Matsui Y."/>
            <person name="Takai K."/>
        </authorList>
    </citation>
    <scope>NUCLEOTIDE SEQUENCE [LARGE SCALE GENOMIC DNA]</scope>
    <source>
        <strain evidence="2">IT-9</strain>
    </source>
</reference>
<gene>
    <name evidence="1" type="ORF">MIT9_P1833</name>
</gene>
<keyword evidence="1" id="KW-0418">Kinase</keyword>
<accession>A0AAU9BTK7</accession>
<dbReference type="EMBL" id="AP024714">
    <property type="protein sequence ID" value="BCX82248.1"/>
    <property type="molecule type" value="Genomic_DNA"/>
</dbReference>
<evidence type="ECO:0000313" key="1">
    <source>
        <dbReference type="EMBL" id="BCX82248.1"/>
    </source>
</evidence>